<evidence type="ECO:0000313" key="4">
    <source>
        <dbReference type="EMBL" id="EPE35613.1"/>
    </source>
</evidence>
<comment type="similarity">
    <text evidence="1">Belongs to the ATG16 family.</text>
</comment>
<dbReference type="CDD" id="cd22887">
    <property type="entry name" value="Atg16_CCD"/>
    <property type="match status" value="1"/>
</dbReference>
<gene>
    <name evidence="4" type="ORF">GLAREA_11313</name>
</gene>
<dbReference type="Gene3D" id="1.20.5.170">
    <property type="match status" value="1"/>
</dbReference>
<accession>S3EBC2</accession>
<evidence type="ECO:0000256" key="2">
    <source>
        <dbReference type="SAM" id="MobiDB-lite"/>
    </source>
</evidence>
<dbReference type="InterPro" id="IPR013923">
    <property type="entry name" value="Autophagy-rel_prot_16_dom"/>
</dbReference>
<dbReference type="Proteomes" id="UP000016922">
    <property type="component" value="Unassembled WGS sequence"/>
</dbReference>
<dbReference type="eggNOG" id="ENOG502S5CU">
    <property type="taxonomic scope" value="Eukaryota"/>
</dbReference>
<protein>
    <recommendedName>
        <fullName evidence="3">Autophagy-related protein 16 domain-containing protein</fullName>
    </recommendedName>
</protein>
<organism evidence="4 5">
    <name type="scientific">Glarea lozoyensis (strain ATCC 20868 / MF5171)</name>
    <dbReference type="NCBI Taxonomy" id="1116229"/>
    <lineage>
        <taxon>Eukaryota</taxon>
        <taxon>Fungi</taxon>
        <taxon>Dikarya</taxon>
        <taxon>Ascomycota</taxon>
        <taxon>Pezizomycotina</taxon>
        <taxon>Leotiomycetes</taxon>
        <taxon>Helotiales</taxon>
        <taxon>Helotiaceae</taxon>
        <taxon>Glarea</taxon>
    </lineage>
</organism>
<reference evidence="4 5" key="1">
    <citation type="journal article" date="2013" name="BMC Genomics">
        <title>Genomics-driven discovery of the pneumocandin biosynthetic gene cluster in the fungus Glarea lozoyensis.</title>
        <authorList>
            <person name="Chen L."/>
            <person name="Yue Q."/>
            <person name="Zhang X."/>
            <person name="Xiang M."/>
            <person name="Wang C."/>
            <person name="Li S."/>
            <person name="Che Y."/>
            <person name="Ortiz-Lopez F.J."/>
            <person name="Bills G.F."/>
            <person name="Liu X."/>
            <person name="An Z."/>
        </authorList>
    </citation>
    <scope>NUCLEOTIDE SEQUENCE [LARGE SCALE GENOMIC DNA]</scope>
    <source>
        <strain evidence="5">ATCC 20868 / MF5171</strain>
    </source>
</reference>
<dbReference type="RefSeq" id="XP_008077692.1">
    <property type="nucleotide sequence ID" value="XM_008079501.1"/>
</dbReference>
<evidence type="ECO:0000313" key="5">
    <source>
        <dbReference type="Proteomes" id="UP000016922"/>
    </source>
</evidence>
<dbReference type="GeneID" id="19470354"/>
<feature type="region of interest" description="Disordered" evidence="2">
    <location>
        <begin position="1"/>
        <end position="20"/>
    </location>
</feature>
<dbReference type="KEGG" id="glz:GLAREA_11313"/>
<dbReference type="STRING" id="1116229.S3EBC2"/>
<keyword evidence="5" id="KW-1185">Reference proteome</keyword>
<dbReference type="HOGENOM" id="CLU_082752_1_0_1"/>
<evidence type="ECO:0000259" key="3">
    <source>
        <dbReference type="Pfam" id="PF08614"/>
    </source>
</evidence>
<feature type="region of interest" description="Disordered" evidence="2">
    <location>
        <begin position="55"/>
        <end position="152"/>
    </location>
</feature>
<dbReference type="EMBL" id="KE145354">
    <property type="protein sequence ID" value="EPE35613.1"/>
    <property type="molecule type" value="Genomic_DNA"/>
</dbReference>
<dbReference type="OrthoDB" id="8949486at2759"/>
<sequence length="211" mass="23935">MPPSWRDEFSQSLRDRDEREKASYSIIDDDIINAYSELLARTTALEAEKEAALEAAASVTPKQIEVKSPKPGTPKSPARSATPTDVPATAQLKSDLAEALRSNSSLQSRLKNAEAEVQRLRTKTMQDAKTLDKLNRERTQLSQKTKDRDEELKGKAKFLDDAQDEIISLNLQLNMSEQKNKKLETDNNDLVARWMEYKAVEADRWNKTLQE</sequence>
<dbReference type="Pfam" id="PF08614">
    <property type="entry name" value="ATG16"/>
    <property type="match status" value="1"/>
</dbReference>
<feature type="compositionally biased region" description="Basic and acidic residues" evidence="2">
    <location>
        <begin position="111"/>
        <end position="152"/>
    </location>
</feature>
<dbReference type="OMA" id="VQACSQM"/>
<feature type="compositionally biased region" description="Polar residues" evidence="2">
    <location>
        <begin position="101"/>
        <end position="110"/>
    </location>
</feature>
<dbReference type="AlphaFoldDB" id="S3EBC2"/>
<name>S3EBC2_GLAL2</name>
<proteinExistence type="inferred from homology"/>
<evidence type="ECO:0000256" key="1">
    <source>
        <dbReference type="ARBA" id="ARBA00005331"/>
    </source>
</evidence>
<feature type="domain" description="Autophagy-related protein 16" evidence="3">
    <location>
        <begin position="9"/>
        <end position="206"/>
    </location>
</feature>